<accession>A0AAU2A7A5</accession>
<organism evidence="1">
    <name type="scientific">Streptomyces sp. NBC_00093</name>
    <dbReference type="NCBI Taxonomy" id="2975649"/>
    <lineage>
        <taxon>Bacteria</taxon>
        <taxon>Bacillati</taxon>
        <taxon>Actinomycetota</taxon>
        <taxon>Actinomycetes</taxon>
        <taxon>Kitasatosporales</taxon>
        <taxon>Streptomycetaceae</taxon>
        <taxon>Streptomyces</taxon>
    </lineage>
</organism>
<dbReference type="EMBL" id="CP108222">
    <property type="protein sequence ID" value="WTT20310.1"/>
    <property type="molecule type" value="Genomic_DNA"/>
</dbReference>
<proteinExistence type="predicted"/>
<gene>
    <name evidence="1" type="ORF">OHA22_34665</name>
</gene>
<evidence type="ECO:0008006" key="2">
    <source>
        <dbReference type="Google" id="ProtNLM"/>
    </source>
</evidence>
<sequence length="135" mass="14785">MGTLVEFLLIGIVACGAAAVVRSTTRRRAGRRSSELAESSAGKLPCRVSWQAGTGRKGFVYGKVVAGVGTDGELAFSRRWKDSVELPRSEWIHREESWRAGLVNLRYTAPGRGEVRILLSERDADTLEVLLRGGR</sequence>
<protein>
    <recommendedName>
        <fullName evidence="2">Secreted protein</fullName>
    </recommendedName>
</protein>
<dbReference type="AlphaFoldDB" id="A0AAU2A7A5"/>
<reference evidence="1" key="1">
    <citation type="submission" date="2022-10" db="EMBL/GenBank/DDBJ databases">
        <title>The complete genomes of actinobacterial strains from the NBC collection.</title>
        <authorList>
            <person name="Joergensen T.S."/>
            <person name="Alvarez Arevalo M."/>
            <person name="Sterndorff E.B."/>
            <person name="Faurdal D."/>
            <person name="Vuksanovic O."/>
            <person name="Mourched A.-S."/>
            <person name="Charusanti P."/>
            <person name="Shaw S."/>
            <person name="Blin K."/>
            <person name="Weber T."/>
        </authorList>
    </citation>
    <scope>NUCLEOTIDE SEQUENCE</scope>
    <source>
        <strain evidence="1">NBC_00093</strain>
    </source>
</reference>
<name>A0AAU2A7A5_9ACTN</name>
<evidence type="ECO:0000313" key="1">
    <source>
        <dbReference type="EMBL" id="WTT20310.1"/>
    </source>
</evidence>